<proteinExistence type="predicted"/>
<dbReference type="InterPro" id="IPR029069">
    <property type="entry name" value="HotDog_dom_sf"/>
</dbReference>
<dbReference type="InterPro" id="IPR027961">
    <property type="entry name" value="DUF4442"/>
</dbReference>
<dbReference type="Gene3D" id="3.10.129.10">
    <property type="entry name" value="Hotdog Thioesterase"/>
    <property type="match status" value="1"/>
</dbReference>
<name>A0A1H3D644_9GAMM</name>
<protein>
    <recommendedName>
        <fullName evidence="3">Acyl-coenzyme A thioesterase PaaI, contains HGG motif</fullName>
    </recommendedName>
</protein>
<dbReference type="OrthoDB" id="9814774at2"/>
<gene>
    <name evidence="1" type="ORF">SAMN04487960_111130</name>
</gene>
<dbReference type="STRING" id="488533.SAMN04487960_111130"/>
<dbReference type="Pfam" id="PF14539">
    <property type="entry name" value="DUF4442"/>
    <property type="match status" value="1"/>
</dbReference>
<dbReference type="Proteomes" id="UP000199675">
    <property type="component" value="Unassembled WGS sequence"/>
</dbReference>
<accession>A0A1H3D644</accession>
<dbReference type="EMBL" id="FNNE01000011">
    <property type="protein sequence ID" value="SDX61139.1"/>
    <property type="molecule type" value="Genomic_DNA"/>
</dbReference>
<dbReference type="AlphaFoldDB" id="A0A1H3D644"/>
<keyword evidence="2" id="KW-1185">Reference proteome</keyword>
<evidence type="ECO:0000313" key="1">
    <source>
        <dbReference type="EMBL" id="SDX61139.1"/>
    </source>
</evidence>
<organism evidence="1 2">
    <name type="scientific">Marinobacter mobilis</name>
    <dbReference type="NCBI Taxonomy" id="488533"/>
    <lineage>
        <taxon>Bacteria</taxon>
        <taxon>Pseudomonadati</taxon>
        <taxon>Pseudomonadota</taxon>
        <taxon>Gammaproteobacteria</taxon>
        <taxon>Pseudomonadales</taxon>
        <taxon>Marinobacteraceae</taxon>
        <taxon>Marinobacter</taxon>
    </lineage>
</organism>
<sequence>MLSTPQSLKRLLNLYPPYIGAGIRLDYVSDDWKELHVGMALRWYNRNAVNTHFGGSLYSMIDPHLMLMLMQLLGRNYLIWDKAAEIDFKKASKRRVTSVITITDDDIESIRRHTADGAKHFPVFWVDIKDETDELVARVKKTLYVKKKQSLD</sequence>
<dbReference type="RefSeq" id="WP_091817003.1">
    <property type="nucleotide sequence ID" value="NZ_FNNE01000011.1"/>
</dbReference>
<evidence type="ECO:0000313" key="2">
    <source>
        <dbReference type="Proteomes" id="UP000199675"/>
    </source>
</evidence>
<reference evidence="1 2" key="1">
    <citation type="submission" date="2016-10" db="EMBL/GenBank/DDBJ databases">
        <authorList>
            <person name="de Groot N.N."/>
        </authorList>
    </citation>
    <scope>NUCLEOTIDE SEQUENCE [LARGE SCALE GENOMIC DNA]</scope>
    <source>
        <strain evidence="1 2">CGMCC 1.7059</strain>
    </source>
</reference>
<evidence type="ECO:0008006" key="3">
    <source>
        <dbReference type="Google" id="ProtNLM"/>
    </source>
</evidence>
<dbReference type="SUPFAM" id="SSF54637">
    <property type="entry name" value="Thioesterase/thiol ester dehydrase-isomerase"/>
    <property type="match status" value="1"/>
</dbReference>